<evidence type="ECO:0000313" key="1">
    <source>
        <dbReference type="EMBL" id="KIL52112.1"/>
    </source>
</evidence>
<dbReference type="Pfam" id="PF09932">
    <property type="entry name" value="DUF2164"/>
    <property type="match status" value="1"/>
</dbReference>
<proteinExistence type="predicted"/>
<dbReference type="PATRIC" id="fig|889306.3.peg.482"/>
<keyword evidence="2" id="KW-1185">Reference proteome</keyword>
<accession>A0A0C2VT59</accession>
<dbReference type="RefSeq" id="WP_041085909.1">
    <property type="nucleotide sequence ID" value="NZ_JXRP01000006.1"/>
</dbReference>
<gene>
    <name evidence="1" type="ORF">KP78_04820</name>
</gene>
<organism evidence="1 2">
    <name type="scientific">Jeotgalibacillus soli</name>
    <dbReference type="NCBI Taxonomy" id="889306"/>
    <lineage>
        <taxon>Bacteria</taxon>
        <taxon>Bacillati</taxon>
        <taxon>Bacillota</taxon>
        <taxon>Bacilli</taxon>
        <taxon>Bacillales</taxon>
        <taxon>Caryophanaceae</taxon>
        <taxon>Jeotgalibacillus</taxon>
    </lineage>
</organism>
<dbReference type="OrthoDB" id="573733at2"/>
<evidence type="ECO:0008006" key="3">
    <source>
        <dbReference type="Google" id="ProtNLM"/>
    </source>
</evidence>
<name>A0A0C2VT59_9BACL</name>
<sequence length="75" mass="8679">MKDKFSFTAAEKKEMTKAIQTYFQYERDEVLGDLAASLLLDFILHKIGPAIYNKGVADAHEFLKEKLEDVFELHK</sequence>
<dbReference type="InterPro" id="IPR018680">
    <property type="entry name" value="DUF2164"/>
</dbReference>
<dbReference type="STRING" id="889306.KP78_04820"/>
<comment type="caution">
    <text evidence="1">The sequence shown here is derived from an EMBL/GenBank/DDBJ whole genome shotgun (WGS) entry which is preliminary data.</text>
</comment>
<protein>
    <recommendedName>
        <fullName evidence="3">DUF2164 domain-containing protein</fullName>
    </recommendedName>
</protein>
<reference evidence="1 2" key="1">
    <citation type="submission" date="2015-01" db="EMBL/GenBank/DDBJ databases">
        <title>Genome sequencing of Jeotgalibacillus soli.</title>
        <authorList>
            <person name="Goh K.M."/>
            <person name="Chan K.-G."/>
            <person name="Yaakop A.S."/>
            <person name="Ee R."/>
            <person name="Gan H.M."/>
            <person name="Chan C.S."/>
        </authorList>
    </citation>
    <scope>NUCLEOTIDE SEQUENCE [LARGE SCALE GENOMIC DNA]</scope>
    <source>
        <strain evidence="1 2">P9</strain>
    </source>
</reference>
<dbReference type="EMBL" id="JXRP01000006">
    <property type="protein sequence ID" value="KIL52112.1"/>
    <property type="molecule type" value="Genomic_DNA"/>
</dbReference>
<dbReference type="AlphaFoldDB" id="A0A0C2VT59"/>
<dbReference type="Proteomes" id="UP000031938">
    <property type="component" value="Unassembled WGS sequence"/>
</dbReference>
<evidence type="ECO:0000313" key="2">
    <source>
        <dbReference type="Proteomes" id="UP000031938"/>
    </source>
</evidence>